<gene>
    <name evidence="1" type="ORF">OWV82_013219</name>
</gene>
<keyword evidence="2" id="KW-1185">Reference proteome</keyword>
<dbReference type="Proteomes" id="UP001164539">
    <property type="component" value="Chromosome 7"/>
</dbReference>
<evidence type="ECO:0000313" key="2">
    <source>
        <dbReference type="Proteomes" id="UP001164539"/>
    </source>
</evidence>
<comment type="caution">
    <text evidence="1">The sequence shown here is derived from an EMBL/GenBank/DDBJ whole genome shotgun (WGS) entry which is preliminary data.</text>
</comment>
<evidence type="ECO:0000313" key="1">
    <source>
        <dbReference type="EMBL" id="KAJ4714787.1"/>
    </source>
</evidence>
<name>A0ACC1XTJ9_MELAZ</name>
<organism evidence="1 2">
    <name type="scientific">Melia azedarach</name>
    <name type="common">Chinaberry tree</name>
    <dbReference type="NCBI Taxonomy" id="155640"/>
    <lineage>
        <taxon>Eukaryota</taxon>
        <taxon>Viridiplantae</taxon>
        <taxon>Streptophyta</taxon>
        <taxon>Embryophyta</taxon>
        <taxon>Tracheophyta</taxon>
        <taxon>Spermatophyta</taxon>
        <taxon>Magnoliopsida</taxon>
        <taxon>eudicotyledons</taxon>
        <taxon>Gunneridae</taxon>
        <taxon>Pentapetalae</taxon>
        <taxon>rosids</taxon>
        <taxon>malvids</taxon>
        <taxon>Sapindales</taxon>
        <taxon>Meliaceae</taxon>
        <taxon>Melia</taxon>
    </lineage>
</organism>
<protein>
    <submittedName>
        <fullName evidence="1">Zinc finger protein</fullName>
    </submittedName>
</protein>
<dbReference type="EMBL" id="CM051400">
    <property type="protein sequence ID" value="KAJ4714787.1"/>
    <property type="molecule type" value="Genomic_DNA"/>
</dbReference>
<sequence length="199" mass="22308">MFCPGTMTYREEEPGETSCSNQDVEATRDDKTKSRVEEDHNMGDWLSLGLNRGEALPAGENGDHQAKPAASNKIFSCNFCVRKFYSSQALGGHQNAHRRERGAARRYSYRMMLNTIGFPFTTPHFRSLGMQPHSLVHKPSGESGPSMVARFDDANVGFGMMPSAPFILEETMFWPGSFRVEDLPKRASDLQNLDLNLKL</sequence>
<proteinExistence type="predicted"/>
<reference evidence="1 2" key="1">
    <citation type="journal article" date="2023" name="Science">
        <title>Complex scaffold remodeling in plant triterpene biosynthesis.</title>
        <authorList>
            <person name="De La Pena R."/>
            <person name="Hodgson H."/>
            <person name="Liu J.C."/>
            <person name="Stephenson M.J."/>
            <person name="Martin A.C."/>
            <person name="Owen C."/>
            <person name="Harkess A."/>
            <person name="Leebens-Mack J."/>
            <person name="Jimenez L.E."/>
            <person name="Osbourn A."/>
            <person name="Sattely E.S."/>
        </authorList>
    </citation>
    <scope>NUCLEOTIDE SEQUENCE [LARGE SCALE GENOMIC DNA]</scope>
    <source>
        <strain evidence="2">cv. JPN11</strain>
        <tissue evidence="1">Leaf</tissue>
    </source>
</reference>
<accession>A0ACC1XTJ9</accession>